<dbReference type="EMBL" id="JANBPK010001749">
    <property type="protein sequence ID" value="KAJ2920834.1"/>
    <property type="molecule type" value="Genomic_DNA"/>
</dbReference>
<feature type="non-terminal residue" evidence="1">
    <location>
        <position position="610"/>
    </location>
</feature>
<organism evidence="1 2">
    <name type="scientific">Candolleomyces eurysporus</name>
    <dbReference type="NCBI Taxonomy" id="2828524"/>
    <lineage>
        <taxon>Eukaryota</taxon>
        <taxon>Fungi</taxon>
        <taxon>Dikarya</taxon>
        <taxon>Basidiomycota</taxon>
        <taxon>Agaricomycotina</taxon>
        <taxon>Agaricomycetes</taxon>
        <taxon>Agaricomycetidae</taxon>
        <taxon>Agaricales</taxon>
        <taxon>Agaricineae</taxon>
        <taxon>Psathyrellaceae</taxon>
        <taxon>Candolleomyces</taxon>
    </lineage>
</organism>
<reference evidence="1" key="1">
    <citation type="submission" date="2022-06" db="EMBL/GenBank/DDBJ databases">
        <title>Genome Sequence of Candolleomyces eurysporus.</title>
        <authorList>
            <person name="Buettner E."/>
        </authorList>
    </citation>
    <scope>NUCLEOTIDE SEQUENCE</scope>
    <source>
        <strain evidence="1">VTCC 930004</strain>
    </source>
</reference>
<proteinExistence type="predicted"/>
<dbReference type="OrthoDB" id="3064439at2759"/>
<keyword evidence="2" id="KW-1185">Reference proteome</keyword>
<dbReference type="Proteomes" id="UP001140091">
    <property type="component" value="Unassembled WGS sequence"/>
</dbReference>
<protein>
    <submittedName>
        <fullName evidence="1">Uncharacterized protein</fullName>
    </submittedName>
</protein>
<comment type="caution">
    <text evidence="1">The sequence shown here is derived from an EMBL/GenBank/DDBJ whole genome shotgun (WGS) entry which is preliminary data.</text>
</comment>
<sequence>MPLDQLPNDLYGLRPSSNASDLSLQRTVYQEVWGVHPWTSQILLSKVVQAILTEELIKPHLTKYDRLLQTTKHAKSPEQAVNRCIIRGAMLSCFVEATQSDAILVSEQMSPLLNSPNFIAGKSCTSARDAAPKVLNNMNQLQGPFVQAVQDLLTPGIRTTLTEMGNVIHTCLVSHFSPSSKNPAKTYHKGRALVFGPISLDQVMPQDASIAILDLMLRESLRERRGKTWVVESLGRVLRGEHATRSSHSAYNPDHTNPARHYNRLATLLSEYMGDRPLTGPYGLSNLLSWFGTGQGAMTEKFQEYLTGHGGFWSESVQGMVTKFNAALRENEYLESNNLEELGAVLEGLLKYNDNRAWGQPSNLLSAQPTQRGKNGAKFTLQAKFTPYFEDRVVNNWTLFLGDMAGQEYRKWTGPRRSWKEALEMVHDLRISGIGGLTALQLVNSLALFGVVDMPDQRTMADWIWTRPQLGAFRGLEAIGFEIVNTNAARFAFNLVYSHLDQTMSNEDKEMIGFSSIFVEHLLCKVVRWDRRLNQDGSSQTLRSLAEEVLKKSGAGIVEPDPFPCPLSLASPLVQECFSAAYTGKSAIATIRCSQLTAEGSQPVINPVLN</sequence>
<evidence type="ECO:0000313" key="2">
    <source>
        <dbReference type="Proteomes" id="UP001140091"/>
    </source>
</evidence>
<dbReference type="AlphaFoldDB" id="A0A9W8IU93"/>
<evidence type="ECO:0000313" key="1">
    <source>
        <dbReference type="EMBL" id="KAJ2920834.1"/>
    </source>
</evidence>
<gene>
    <name evidence="1" type="ORF">H1R20_g16261</name>
</gene>
<name>A0A9W8IU93_9AGAR</name>
<accession>A0A9W8IU93</accession>